<evidence type="ECO:0000256" key="1">
    <source>
        <dbReference type="SAM" id="Phobius"/>
    </source>
</evidence>
<keyword evidence="3" id="KW-1185">Reference proteome</keyword>
<name>A0A2R4X0Z6_9EURY</name>
<feature type="transmembrane region" description="Helical" evidence="1">
    <location>
        <begin position="6"/>
        <end position="26"/>
    </location>
</feature>
<proteinExistence type="predicted"/>
<reference evidence="2 3" key="1">
    <citation type="submission" date="2018-04" db="EMBL/GenBank/DDBJ databases">
        <title>Halococcoides cellulosivorans gen. nov., sp. nov., an extremely halophilic cellulose-utilizing haloarchaeon from hypersaline lakes.</title>
        <authorList>
            <person name="Sorokin D.Y."/>
            <person name="Toshchakov S.V."/>
            <person name="Samarov N.I."/>
            <person name="Korzhenkov A."/>
            <person name="Kublanov I.V."/>
        </authorList>
    </citation>
    <scope>NUCLEOTIDE SEQUENCE [LARGE SCALE GENOMIC DNA]</scope>
    <source>
        <strain evidence="2 3">HArcel1</strain>
    </source>
</reference>
<dbReference type="GeneID" id="36512239"/>
<sequence>MELDLLPAAGALAAVIAVSVGALIALPWMSASTVAMMVLPSMVIYGAIAFVIGTSYGQSRAGA</sequence>
<evidence type="ECO:0000313" key="3">
    <source>
        <dbReference type="Proteomes" id="UP000244727"/>
    </source>
</evidence>
<keyword evidence="1" id="KW-0472">Membrane</keyword>
<dbReference type="RefSeq" id="WP_108381838.1">
    <property type="nucleotide sequence ID" value="NZ_CP028858.1"/>
</dbReference>
<organism evidence="2 3">
    <name type="scientific">Halococcoides cellulosivorans</name>
    <dbReference type="NCBI Taxonomy" id="1679096"/>
    <lineage>
        <taxon>Archaea</taxon>
        <taxon>Methanobacteriati</taxon>
        <taxon>Methanobacteriota</taxon>
        <taxon>Stenosarchaea group</taxon>
        <taxon>Halobacteria</taxon>
        <taxon>Halobacteriales</taxon>
        <taxon>Haloarculaceae</taxon>
        <taxon>Halococcoides</taxon>
    </lineage>
</organism>
<accession>A0A2R4X0Z6</accession>
<keyword evidence="1" id="KW-1133">Transmembrane helix</keyword>
<evidence type="ECO:0000313" key="2">
    <source>
        <dbReference type="EMBL" id="AWB27469.1"/>
    </source>
</evidence>
<dbReference type="KEGG" id="harc:HARCEL1_06990"/>
<dbReference type="EMBL" id="CP028858">
    <property type="protein sequence ID" value="AWB27469.1"/>
    <property type="molecule type" value="Genomic_DNA"/>
</dbReference>
<dbReference type="AlphaFoldDB" id="A0A2R4X0Z6"/>
<gene>
    <name evidence="2" type="ORF">HARCEL1_06990</name>
</gene>
<keyword evidence="1" id="KW-0812">Transmembrane</keyword>
<dbReference type="Pfam" id="PF24020">
    <property type="entry name" value="DUF7333"/>
    <property type="match status" value="1"/>
</dbReference>
<feature type="transmembrane region" description="Helical" evidence="1">
    <location>
        <begin position="38"/>
        <end position="57"/>
    </location>
</feature>
<protein>
    <recommendedName>
        <fullName evidence="4">Cox cluster protein</fullName>
    </recommendedName>
</protein>
<dbReference type="InterPro" id="IPR055757">
    <property type="entry name" value="DUF7333"/>
</dbReference>
<evidence type="ECO:0008006" key="4">
    <source>
        <dbReference type="Google" id="ProtNLM"/>
    </source>
</evidence>
<dbReference type="Proteomes" id="UP000244727">
    <property type="component" value="Chromosome"/>
</dbReference>